<dbReference type="PANTHER" id="PTHR36766">
    <property type="entry name" value="PLANT BROAD-SPECTRUM MILDEW RESISTANCE PROTEIN RPW8"/>
    <property type="match status" value="1"/>
</dbReference>
<evidence type="ECO:0000313" key="2">
    <source>
        <dbReference type="EMBL" id="GJT75976.1"/>
    </source>
</evidence>
<dbReference type="Proteomes" id="UP001151760">
    <property type="component" value="Unassembled WGS sequence"/>
</dbReference>
<organism evidence="2 3">
    <name type="scientific">Tanacetum coccineum</name>
    <dbReference type="NCBI Taxonomy" id="301880"/>
    <lineage>
        <taxon>Eukaryota</taxon>
        <taxon>Viridiplantae</taxon>
        <taxon>Streptophyta</taxon>
        <taxon>Embryophyta</taxon>
        <taxon>Tracheophyta</taxon>
        <taxon>Spermatophyta</taxon>
        <taxon>Magnoliopsida</taxon>
        <taxon>eudicotyledons</taxon>
        <taxon>Gunneridae</taxon>
        <taxon>Pentapetalae</taxon>
        <taxon>asterids</taxon>
        <taxon>campanulids</taxon>
        <taxon>Asterales</taxon>
        <taxon>Asteraceae</taxon>
        <taxon>Asteroideae</taxon>
        <taxon>Anthemideae</taxon>
        <taxon>Anthemidinae</taxon>
        <taxon>Tanacetum</taxon>
    </lineage>
</organism>
<protein>
    <submittedName>
        <fullName evidence="2">Probable disease resistance protein</fullName>
    </submittedName>
</protein>
<reference evidence="2" key="2">
    <citation type="submission" date="2022-01" db="EMBL/GenBank/DDBJ databases">
        <authorList>
            <person name="Yamashiro T."/>
            <person name="Shiraishi A."/>
            <person name="Satake H."/>
            <person name="Nakayama K."/>
        </authorList>
    </citation>
    <scope>NUCLEOTIDE SEQUENCE</scope>
</reference>
<accession>A0ABQ5GJW2</accession>
<keyword evidence="3" id="KW-1185">Reference proteome</keyword>
<name>A0ABQ5GJW2_9ASTR</name>
<dbReference type="SUPFAM" id="SSF52058">
    <property type="entry name" value="L domain-like"/>
    <property type="match status" value="1"/>
</dbReference>
<dbReference type="Gene3D" id="3.80.10.10">
    <property type="entry name" value="Ribonuclease Inhibitor"/>
    <property type="match status" value="1"/>
</dbReference>
<proteinExistence type="predicted"/>
<dbReference type="InterPro" id="IPR032675">
    <property type="entry name" value="LRR_dom_sf"/>
</dbReference>
<dbReference type="PANTHER" id="PTHR36766:SF15">
    <property type="entry name" value="POWDERY MILDEW RESISTANCE PROTEIN, RPW8"/>
    <property type="match status" value="1"/>
</dbReference>
<evidence type="ECO:0000313" key="3">
    <source>
        <dbReference type="Proteomes" id="UP001151760"/>
    </source>
</evidence>
<sequence>MTSTRTLLQKTLQTLLPVKHIPTVTYHCEEEAVMQHDLMRTLAIQLSSKEPVELRERLIINPGEPNLPQVPETVNARLLSISTELENFPAAQHLSCLTTIRLDHISISSIITSILELENLQKLSLIMCKIGDSFNERTVFALQKLSITNCHELTSLSEGFGNLTNLDVLRLASCSNLTTLPRSFKNLEKLKILDISDCLKLEKLPAEIVYVTQKYHSMRSDHHRVKQELREVEEDKLGTLMKIIAS</sequence>
<reference evidence="2" key="1">
    <citation type="journal article" date="2022" name="Int. J. Mol. Sci.">
        <title>Draft Genome of Tanacetum Coccineum: Genomic Comparison of Closely Related Tanacetum-Family Plants.</title>
        <authorList>
            <person name="Yamashiro T."/>
            <person name="Shiraishi A."/>
            <person name="Nakayama K."/>
            <person name="Satake H."/>
        </authorList>
    </citation>
    <scope>NUCLEOTIDE SEQUENCE</scope>
</reference>
<comment type="caution">
    <text evidence="2">The sequence shown here is derived from an EMBL/GenBank/DDBJ whole genome shotgun (WGS) entry which is preliminary data.</text>
</comment>
<evidence type="ECO:0000256" key="1">
    <source>
        <dbReference type="ARBA" id="ARBA00022821"/>
    </source>
</evidence>
<gene>
    <name evidence="2" type="ORF">Tco_1042701</name>
</gene>
<keyword evidence="1" id="KW-0611">Plant defense</keyword>
<dbReference type="EMBL" id="BQNB010018583">
    <property type="protein sequence ID" value="GJT75976.1"/>
    <property type="molecule type" value="Genomic_DNA"/>
</dbReference>